<keyword evidence="2" id="KW-0489">Methyltransferase</keyword>
<name>A0A426RUZ9_9SPHN</name>
<dbReference type="Pfam" id="PF08241">
    <property type="entry name" value="Methyltransf_11"/>
    <property type="match status" value="1"/>
</dbReference>
<dbReference type="GO" id="GO:0032259">
    <property type="term" value="P:methylation"/>
    <property type="evidence" value="ECO:0007669"/>
    <property type="project" value="UniProtKB-KW"/>
</dbReference>
<dbReference type="PANTHER" id="PTHR45036">
    <property type="entry name" value="METHYLTRANSFERASE LIKE 7B"/>
    <property type="match status" value="1"/>
</dbReference>
<dbReference type="InterPro" id="IPR052356">
    <property type="entry name" value="Thiol_S-MT"/>
</dbReference>
<feature type="domain" description="Methyltransferase type 11" evidence="1">
    <location>
        <begin position="39"/>
        <end position="134"/>
    </location>
</feature>
<dbReference type="AlphaFoldDB" id="A0A426RUZ9"/>
<dbReference type="RefSeq" id="WP_125230779.1">
    <property type="nucleotide sequence ID" value="NZ_RWJI01000001.1"/>
</dbReference>
<evidence type="ECO:0000313" key="2">
    <source>
        <dbReference type="EMBL" id="RRQ52764.1"/>
    </source>
</evidence>
<dbReference type="EMBL" id="RWJI01000001">
    <property type="protein sequence ID" value="RRQ52764.1"/>
    <property type="molecule type" value="Genomic_DNA"/>
</dbReference>
<dbReference type="PANTHER" id="PTHR45036:SF1">
    <property type="entry name" value="METHYLTRANSFERASE LIKE 7A"/>
    <property type="match status" value="1"/>
</dbReference>
<dbReference type="SUPFAM" id="SSF53335">
    <property type="entry name" value="S-adenosyl-L-methionine-dependent methyltransferases"/>
    <property type="match status" value="1"/>
</dbReference>
<sequence>MSNWWDRHVVPRLIGCACTQPAVMRDRAKVVPHASGDVLELGCGAPNLDFYDWDNVHSLSGVDPSVELLASATRALESKGLTANFMPGVAEALPFADASFDTVVTTFTLCSVQDPRLALSEAKRVLRPNGRLLFVEHGRAPDPSAAAWQKRIEPVWKRIAGGCHLTRPVTQAITDAGFLCHAPQGHYMKRTPKWLGWVEWGEARLAGADAASPKMS</sequence>
<keyword evidence="3" id="KW-1185">Reference proteome</keyword>
<dbReference type="Gene3D" id="3.40.50.150">
    <property type="entry name" value="Vaccinia Virus protein VP39"/>
    <property type="match status" value="1"/>
</dbReference>
<keyword evidence="2" id="KW-0808">Transferase</keyword>
<dbReference type="CDD" id="cd02440">
    <property type="entry name" value="AdoMet_MTases"/>
    <property type="match status" value="1"/>
</dbReference>
<dbReference type="OrthoDB" id="9777830at2"/>
<accession>A0A426RUZ9</accession>
<dbReference type="Proteomes" id="UP000268553">
    <property type="component" value="Unassembled WGS sequence"/>
</dbReference>
<protein>
    <submittedName>
        <fullName evidence="2">Class I SAM-dependent methyltransferase</fullName>
    </submittedName>
</protein>
<organism evidence="2 3">
    <name type="scientific">Sphingorhabdus wooponensis</name>
    <dbReference type="NCBI Taxonomy" id="940136"/>
    <lineage>
        <taxon>Bacteria</taxon>
        <taxon>Pseudomonadati</taxon>
        <taxon>Pseudomonadota</taxon>
        <taxon>Alphaproteobacteria</taxon>
        <taxon>Sphingomonadales</taxon>
        <taxon>Sphingomonadaceae</taxon>
        <taxon>Sphingorhabdus</taxon>
    </lineage>
</organism>
<gene>
    <name evidence="2" type="ORF">D7D48_08070</name>
</gene>
<proteinExistence type="predicted"/>
<dbReference type="GO" id="GO:0008757">
    <property type="term" value="F:S-adenosylmethionine-dependent methyltransferase activity"/>
    <property type="evidence" value="ECO:0007669"/>
    <property type="project" value="InterPro"/>
</dbReference>
<dbReference type="InterPro" id="IPR029063">
    <property type="entry name" value="SAM-dependent_MTases_sf"/>
</dbReference>
<evidence type="ECO:0000313" key="3">
    <source>
        <dbReference type="Proteomes" id="UP000268553"/>
    </source>
</evidence>
<dbReference type="InterPro" id="IPR013216">
    <property type="entry name" value="Methyltransf_11"/>
</dbReference>
<reference evidence="2 3" key="1">
    <citation type="submission" date="2018-12" db="EMBL/GenBank/DDBJ databases">
        <authorList>
            <person name="Kim S.-J."/>
            <person name="Jung G.-Y."/>
        </authorList>
    </citation>
    <scope>NUCLEOTIDE SEQUENCE [LARGE SCALE GENOMIC DNA]</scope>
    <source>
        <strain evidence="2 3">03SU3-P</strain>
    </source>
</reference>
<evidence type="ECO:0000259" key="1">
    <source>
        <dbReference type="Pfam" id="PF08241"/>
    </source>
</evidence>
<comment type="caution">
    <text evidence="2">The sequence shown here is derived from an EMBL/GenBank/DDBJ whole genome shotgun (WGS) entry which is preliminary data.</text>
</comment>